<organism evidence="2 3">
    <name type="scientific">Maribacter orientalis</name>
    <dbReference type="NCBI Taxonomy" id="228957"/>
    <lineage>
        <taxon>Bacteria</taxon>
        <taxon>Pseudomonadati</taxon>
        <taxon>Bacteroidota</taxon>
        <taxon>Flavobacteriia</taxon>
        <taxon>Flavobacteriales</taxon>
        <taxon>Flavobacteriaceae</taxon>
        <taxon>Maribacter</taxon>
    </lineage>
</organism>
<dbReference type="CDD" id="cd06223">
    <property type="entry name" value="PRTases_typeI"/>
    <property type="match status" value="1"/>
</dbReference>
<gene>
    <name evidence="2" type="ORF">SAMN04488008_103318</name>
</gene>
<name>A0A1H7P0V1_9FLAO</name>
<dbReference type="GO" id="GO:0016757">
    <property type="term" value="F:glycosyltransferase activity"/>
    <property type="evidence" value="ECO:0007669"/>
    <property type="project" value="UniProtKB-KW"/>
</dbReference>
<dbReference type="Gene3D" id="3.40.50.2020">
    <property type="match status" value="1"/>
</dbReference>
<dbReference type="AlphaFoldDB" id="A0A1H7P0V1"/>
<dbReference type="Pfam" id="PF00156">
    <property type="entry name" value="Pribosyltran"/>
    <property type="match status" value="1"/>
</dbReference>
<dbReference type="EMBL" id="FNZN01000003">
    <property type="protein sequence ID" value="SEL28865.1"/>
    <property type="molecule type" value="Genomic_DNA"/>
</dbReference>
<protein>
    <submittedName>
        <fullName evidence="2">Predicted phosphoribosyltransferase</fullName>
    </submittedName>
</protein>
<dbReference type="OrthoDB" id="9810066at2"/>
<dbReference type="Proteomes" id="UP000198990">
    <property type="component" value="Unassembled WGS sequence"/>
</dbReference>
<dbReference type="RefSeq" id="WP_091622640.1">
    <property type="nucleotide sequence ID" value="NZ_FNZN01000003.1"/>
</dbReference>
<keyword evidence="3" id="KW-1185">Reference proteome</keyword>
<reference evidence="3" key="1">
    <citation type="submission" date="2016-10" db="EMBL/GenBank/DDBJ databases">
        <authorList>
            <person name="Varghese N."/>
            <person name="Submissions S."/>
        </authorList>
    </citation>
    <scope>NUCLEOTIDE SEQUENCE [LARGE SCALE GENOMIC DNA]</scope>
    <source>
        <strain evidence="3">DSM 16471</strain>
    </source>
</reference>
<dbReference type="Gene3D" id="3.30.1310.20">
    <property type="entry name" value="PRTase-like"/>
    <property type="match status" value="1"/>
</dbReference>
<dbReference type="STRING" id="228957.SAMN04488008_103318"/>
<keyword evidence="2" id="KW-0808">Transferase</keyword>
<evidence type="ECO:0000313" key="3">
    <source>
        <dbReference type="Proteomes" id="UP000198990"/>
    </source>
</evidence>
<dbReference type="InterPro" id="IPR000836">
    <property type="entry name" value="PRTase_dom"/>
</dbReference>
<dbReference type="SUPFAM" id="SSF53271">
    <property type="entry name" value="PRTase-like"/>
    <property type="match status" value="1"/>
</dbReference>
<evidence type="ECO:0000313" key="2">
    <source>
        <dbReference type="EMBL" id="SEL28865.1"/>
    </source>
</evidence>
<sequence>MFENRFDAGTQLAKKLVKYKDENVIVLAIPRGGLPIGALVAKELNAPLDVVLTKKIGHPINKEYAIGAVSLENIILTNAVGIDKSYIDAETAHIRKTLRDRYNQYYKHQSPSNLKNKTVIIVDDGVATGNTLLATVELVYKQKPSKIIVAIPVAPVSAIHKISNTENVDEVICILIPDNFQAVGQFYEEFEQVSDHEAIQILEKTNSKKTLGL</sequence>
<accession>A0A1H7P0V1</accession>
<evidence type="ECO:0000259" key="1">
    <source>
        <dbReference type="Pfam" id="PF00156"/>
    </source>
</evidence>
<keyword evidence="2" id="KW-0328">Glycosyltransferase</keyword>
<dbReference type="InterPro" id="IPR029057">
    <property type="entry name" value="PRTase-like"/>
</dbReference>
<proteinExistence type="predicted"/>
<feature type="domain" description="Phosphoribosyltransferase" evidence="1">
    <location>
        <begin position="4"/>
        <end position="186"/>
    </location>
</feature>